<sequence length="115" mass="12589">MDVYDGAVPGSAPTTTGGWIKPYLAVWTGPLREHPEQPLDYSAQETAGTLHVTTAGATAGTVRNLSQEVIRKLNRTPTPGGGEYRHTEPHVPVRFDDQVAPARFYQPLAFDYQQP</sequence>
<protein>
    <submittedName>
        <fullName evidence="2">Uncharacterized protein</fullName>
    </submittedName>
</protein>
<accession>A0A2H1IW93</accession>
<proteinExistence type="predicted"/>
<feature type="region of interest" description="Disordered" evidence="1">
    <location>
        <begin position="74"/>
        <end position="93"/>
    </location>
</feature>
<organism evidence="2 3">
    <name type="scientific">Brevibacterium casei CIP 102111</name>
    <dbReference type="NCBI Taxonomy" id="1255625"/>
    <lineage>
        <taxon>Bacteria</taxon>
        <taxon>Bacillati</taxon>
        <taxon>Actinomycetota</taxon>
        <taxon>Actinomycetes</taxon>
        <taxon>Micrococcales</taxon>
        <taxon>Brevibacteriaceae</taxon>
        <taxon>Brevibacterium</taxon>
    </lineage>
</organism>
<gene>
    <name evidence="2" type="ORF">BC102111_01659</name>
</gene>
<name>A0A2H1IW93_9MICO</name>
<reference evidence="2 3" key="1">
    <citation type="submission" date="2017-03" db="EMBL/GenBank/DDBJ databases">
        <authorList>
            <person name="Afonso C.L."/>
            <person name="Miller P.J."/>
            <person name="Scott M.A."/>
            <person name="Spackman E."/>
            <person name="Goraichik I."/>
            <person name="Dimitrov K.M."/>
            <person name="Suarez D.L."/>
            <person name="Swayne D.E."/>
        </authorList>
    </citation>
    <scope>NUCLEOTIDE SEQUENCE [LARGE SCALE GENOMIC DNA]</scope>
    <source>
        <strain evidence="2 3">CIP 102111</strain>
    </source>
</reference>
<feature type="compositionally biased region" description="Basic and acidic residues" evidence="1">
    <location>
        <begin position="83"/>
        <end position="93"/>
    </location>
</feature>
<dbReference type="Proteomes" id="UP000234333">
    <property type="component" value="Unassembled WGS sequence"/>
</dbReference>
<evidence type="ECO:0000313" key="2">
    <source>
        <dbReference type="EMBL" id="SMX79497.1"/>
    </source>
</evidence>
<dbReference type="RefSeq" id="WP_063250122.1">
    <property type="nucleotide sequence ID" value="NZ_FXZC01000003.1"/>
</dbReference>
<dbReference type="EMBL" id="FXZC01000003">
    <property type="protein sequence ID" value="SMX79497.1"/>
    <property type="molecule type" value="Genomic_DNA"/>
</dbReference>
<evidence type="ECO:0000256" key="1">
    <source>
        <dbReference type="SAM" id="MobiDB-lite"/>
    </source>
</evidence>
<dbReference type="GeneID" id="99775353"/>
<dbReference type="AlphaFoldDB" id="A0A2H1IW93"/>
<evidence type="ECO:0000313" key="3">
    <source>
        <dbReference type="Proteomes" id="UP000234333"/>
    </source>
</evidence>